<dbReference type="AlphaFoldDB" id="A0A8T0YP90"/>
<dbReference type="Proteomes" id="UP000697107">
    <property type="component" value="Unassembled WGS sequence"/>
</dbReference>
<dbReference type="EMBL" id="RCML01000393">
    <property type="protein sequence ID" value="KAG2978359.1"/>
    <property type="molecule type" value="Genomic_DNA"/>
</dbReference>
<protein>
    <submittedName>
        <fullName evidence="2">Uncharacterized protein</fullName>
    </submittedName>
</protein>
<feature type="transmembrane region" description="Helical" evidence="1">
    <location>
        <begin position="105"/>
        <end position="123"/>
    </location>
</feature>
<evidence type="ECO:0000256" key="1">
    <source>
        <dbReference type="SAM" id="Phobius"/>
    </source>
</evidence>
<dbReference type="EMBL" id="RCMG01000784">
    <property type="protein sequence ID" value="KAG2847650.1"/>
    <property type="molecule type" value="Genomic_DNA"/>
</dbReference>
<reference evidence="2" key="1">
    <citation type="submission" date="2018-10" db="EMBL/GenBank/DDBJ databases">
        <title>Effector identification in a new, highly contiguous assembly of the strawberry crown rot pathogen Phytophthora cactorum.</title>
        <authorList>
            <person name="Armitage A.D."/>
            <person name="Nellist C.F."/>
            <person name="Bates H."/>
            <person name="Vickerstaff R.J."/>
            <person name="Harrison R.J."/>
        </authorList>
    </citation>
    <scope>NUCLEOTIDE SEQUENCE</scope>
    <source>
        <strain evidence="2">15-7</strain>
        <strain evidence="3">P415</strain>
    </source>
</reference>
<gene>
    <name evidence="2" type="ORF">PC113_g17727</name>
    <name evidence="3" type="ORF">PC118_g12335</name>
</gene>
<evidence type="ECO:0000313" key="4">
    <source>
        <dbReference type="Proteomes" id="UP000735874"/>
    </source>
</evidence>
<accession>A0A8T0YP90</accession>
<proteinExistence type="predicted"/>
<name>A0A8T0YP90_9STRA</name>
<organism evidence="2 4">
    <name type="scientific">Phytophthora cactorum</name>
    <dbReference type="NCBI Taxonomy" id="29920"/>
    <lineage>
        <taxon>Eukaryota</taxon>
        <taxon>Sar</taxon>
        <taxon>Stramenopiles</taxon>
        <taxon>Oomycota</taxon>
        <taxon>Peronosporomycetes</taxon>
        <taxon>Peronosporales</taxon>
        <taxon>Peronosporaceae</taxon>
        <taxon>Phytophthora</taxon>
    </lineage>
</organism>
<keyword evidence="1" id="KW-0812">Transmembrane</keyword>
<evidence type="ECO:0000313" key="3">
    <source>
        <dbReference type="EMBL" id="KAG2978359.1"/>
    </source>
</evidence>
<sequence length="206" mass="22126">MSNGAVADDDDWPVPPWERLCVMFVVRAMGRPPYSSSESPTSSVLTAASRGNVASVASAVADAPPRCPRSRRGGLLGPSSGAVLDVLRALDTFDVLRALGFLPVYAAWGGFDVLGISLPWRLCHRENRRRRRRGPSLPSRDSLRQALEGHLCRSRSALKTLALLEPTLLDAAEVDAVDISCAGERLDGEGDVGGDAVARRGRKVWP</sequence>
<keyword evidence="1" id="KW-0472">Membrane</keyword>
<evidence type="ECO:0000313" key="2">
    <source>
        <dbReference type="EMBL" id="KAG2847650.1"/>
    </source>
</evidence>
<comment type="caution">
    <text evidence="2">The sequence shown here is derived from an EMBL/GenBank/DDBJ whole genome shotgun (WGS) entry which is preliminary data.</text>
</comment>
<dbReference type="Proteomes" id="UP000735874">
    <property type="component" value="Unassembled WGS sequence"/>
</dbReference>
<keyword evidence="1" id="KW-1133">Transmembrane helix</keyword>